<evidence type="ECO:0000256" key="1">
    <source>
        <dbReference type="SAM" id="MobiDB-lite"/>
    </source>
</evidence>
<evidence type="ECO:0000313" key="3">
    <source>
        <dbReference type="Proteomes" id="UP001235939"/>
    </source>
</evidence>
<dbReference type="Gene3D" id="3.30.420.10">
    <property type="entry name" value="Ribonuclease H-like superfamily/Ribonuclease H"/>
    <property type="match status" value="1"/>
</dbReference>
<gene>
    <name evidence="2" type="ORF">LAZ67_1007156</name>
</gene>
<feature type="region of interest" description="Disordered" evidence="1">
    <location>
        <begin position="116"/>
        <end position="159"/>
    </location>
</feature>
<feature type="compositionally biased region" description="Basic and acidic residues" evidence="1">
    <location>
        <begin position="313"/>
        <end position="326"/>
    </location>
</feature>
<dbReference type="EMBL" id="CP092863">
    <property type="protein sequence ID" value="UYV61954.1"/>
    <property type="molecule type" value="Genomic_DNA"/>
</dbReference>
<feature type="non-terminal residue" evidence="2">
    <location>
        <position position="594"/>
    </location>
</feature>
<organism evidence="2 3">
    <name type="scientific">Cordylochernes scorpioides</name>
    <dbReference type="NCBI Taxonomy" id="51811"/>
    <lineage>
        <taxon>Eukaryota</taxon>
        <taxon>Metazoa</taxon>
        <taxon>Ecdysozoa</taxon>
        <taxon>Arthropoda</taxon>
        <taxon>Chelicerata</taxon>
        <taxon>Arachnida</taxon>
        <taxon>Pseudoscorpiones</taxon>
        <taxon>Cheliferoidea</taxon>
        <taxon>Chernetidae</taxon>
        <taxon>Cordylochernes</taxon>
    </lineage>
</organism>
<feature type="region of interest" description="Disordered" evidence="1">
    <location>
        <begin position="282"/>
        <end position="346"/>
    </location>
</feature>
<reference evidence="2 3" key="1">
    <citation type="submission" date="2022-01" db="EMBL/GenBank/DDBJ databases">
        <title>A chromosomal length assembly of Cordylochernes scorpioides.</title>
        <authorList>
            <person name="Zeh D."/>
            <person name="Zeh J."/>
        </authorList>
    </citation>
    <scope>NUCLEOTIDE SEQUENCE [LARGE SCALE GENOMIC DNA]</scope>
    <source>
        <strain evidence="2">IN4F17</strain>
        <tissue evidence="2">Whole Body</tissue>
    </source>
</reference>
<dbReference type="Proteomes" id="UP001235939">
    <property type="component" value="Chromosome 01"/>
</dbReference>
<accession>A0ABY6JZG8</accession>
<keyword evidence="3" id="KW-1185">Reference proteome</keyword>
<feature type="compositionally biased region" description="Basic and acidic residues" evidence="1">
    <location>
        <begin position="116"/>
        <end position="136"/>
    </location>
</feature>
<proteinExistence type="predicted"/>
<dbReference type="InterPro" id="IPR036397">
    <property type="entry name" value="RNaseH_sf"/>
</dbReference>
<dbReference type="InterPro" id="IPR001888">
    <property type="entry name" value="Transposase_1"/>
</dbReference>
<name>A0ABY6JZG8_9ARAC</name>
<evidence type="ECO:0000313" key="2">
    <source>
        <dbReference type="EMBL" id="UYV61954.1"/>
    </source>
</evidence>
<sequence length="594" mass="66844">MGLFFYPQTKKQSLEWHIPSSPRKKKVRLDKSKGKVMFVVFFDYQGLVYYKFIKDGVTINKQAYKEILVSCRILLTLLISAHQLLKEVELLKRNLAEKERLLEQWEKQKKKNAVLESRKPTEVRSLDHSGDDAERSQKHKEHILSPSPSQEETSGHDHEVPTECLEVIAPTQYSKKNRGDKPSKSSFVKEVADLQQSLPLKESISSQKGTQSLRKGKLRALTNTDTLVLSNATTPAKFPKKSQPSKQPTDLSVSATTQDHFNKYPKTSKGQSIDTQVIPSSFTDFVTPGEGRKRKRAYRNLKLTSTPTSTQKRRSEENQSIKETKRPAVQQPTKETSEDEPSLSQDIFSDSDTELVQPSEISSSCGNSLVVARRWCSPQAVRGLEVVGQQWLVVETDRQVSVWREGRTVWSLPLSACPQLASDGARLRMAMVTSKSHLSFHLLHGPSSTWHPPHPGEELWVVAIPGTLDHVSCVRQKDCWHLWLHSWQGVATHLGTLGARPVLVGMEGPGLVALLPGDTLEFWKEREEVCMGPGDIKLGAAWWVLGVNLKIRKHGIATCYVMSRNLVLKKKVASCQLEGELELRDLLWCSPTAQ</sequence>
<dbReference type="Pfam" id="PF01359">
    <property type="entry name" value="Transposase_1"/>
    <property type="match status" value="1"/>
</dbReference>
<protein>
    <submittedName>
        <fullName evidence="2">Uncharacterized protein</fullName>
    </submittedName>
</protein>
<feature type="region of interest" description="Disordered" evidence="1">
    <location>
        <begin position="232"/>
        <end position="253"/>
    </location>
</feature>